<dbReference type="STRING" id="1603606.DSOUD_0478"/>
<keyword evidence="1" id="KW-0812">Transmembrane</keyword>
<keyword evidence="1" id="KW-1133">Transmembrane helix</keyword>
<dbReference type="EMBL" id="CP010802">
    <property type="protein sequence ID" value="ALC15269.1"/>
    <property type="molecule type" value="Genomic_DNA"/>
</dbReference>
<dbReference type="Proteomes" id="UP000057158">
    <property type="component" value="Chromosome"/>
</dbReference>
<organism evidence="2 3">
    <name type="scientific">Desulfuromonas soudanensis</name>
    <dbReference type="NCBI Taxonomy" id="1603606"/>
    <lineage>
        <taxon>Bacteria</taxon>
        <taxon>Pseudomonadati</taxon>
        <taxon>Thermodesulfobacteriota</taxon>
        <taxon>Desulfuromonadia</taxon>
        <taxon>Desulfuromonadales</taxon>
        <taxon>Desulfuromonadaceae</taxon>
        <taxon>Desulfuromonas</taxon>
    </lineage>
</organism>
<name>A0A0M3QEY0_9BACT</name>
<protein>
    <submittedName>
        <fullName evidence="2">Tfp pilus assembly protein PilN</fullName>
    </submittedName>
</protein>
<dbReference type="PATRIC" id="fig|1603606.3.peg.517"/>
<reference evidence="2 3" key="1">
    <citation type="submission" date="2015-07" db="EMBL/GenBank/DDBJ databases">
        <title>Isolation and Genomic Characterization of a Novel Halophilic Metal-Reducing Deltaproteobacterium from the Deep Subsurface.</title>
        <authorList>
            <person name="Badalamenti J.P."/>
            <person name="Summers Z.M."/>
            <person name="Gralnick J.A."/>
            <person name="Bond D.R."/>
        </authorList>
    </citation>
    <scope>NUCLEOTIDE SEQUENCE [LARGE SCALE GENOMIC DNA]</scope>
    <source>
        <strain evidence="2 3">WTL</strain>
    </source>
</reference>
<gene>
    <name evidence="2" type="ORF">DSOUD_0478</name>
</gene>
<keyword evidence="3" id="KW-1185">Reference proteome</keyword>
<dbReference type="AlphaFoldDB" id="A0A0M3QEY0"/>
<sequence>MTNLFIDLRGRCIRTLVSKGEQILCARTFSRTLESAGDLKELLAEVAALAGQNPDHAHLIVPGDEVNISLYKLQAMPLEDAAKIVQRGIASATGLKDPNFRLTPMAPHQDKEVYLAEHVSRVTVLRYLRLFADAKIPLKSITTGLQGDLAAFSGIRDEILQAHAVFDIDSDSISALFLSPTEILHYETVAIPEINEEGGEEEVDGNRRLRRKLFAILNIIHGIYSQYIPAHPHYPVEKVWLCGLDGGIEGLAGSLKDAMDVEVVLSDLLSGQPEGSHPYAALAGLARTQGRGAPLNFIPGEILRPLRLKPRTLALAGGALLALLFLAVGLGFQSRIADLEKMVRSEKVELDQLKSAATASRALKDDLLFLKGVQEKRIPFYTILGELADRLPDKILLDALSFRQGEAEGVLELLAVTPYNTGDGKERVFTAFMEVLDTSATLHRYQEPTLAMENLGEKKLIKIKVACQVTPSGESTR</sequence>
<dbReference type="RefSeq" id="WP_157671700.1">
    <property type="nucleotide sequence ID" value="NZ_CP010802.1"/>
</dbReference>
<proteinExistence type="predicted"/>
<dbReference type="KEGG" id="des:DSOUD_0478"/>
<keyword evidence="1" id="KW-0472">Membrane</keyword>
<evidence type="ECO:0000256" key="1">
    <source>
        <dbReference type="SAM" id="Phobius"/>
    </source>
</evidence>
<evidence type="ECO:0000313" key="3">
    <source>
        <dbReference type="Proteomes" id="UP000057158"/>
    </source>
</evidence>
<feature type="transmembrane region" description="Helical" evidence="1">
    <location>
        <begin position="313"/>
        <end position="332"/>
    </location>
</feature>
<accession>A0A0M3QEY0</accession>
<evidence type="ECO:0000313" key="2">
    <source>
        <dbReference type="EMBL" id="ALC15269.1"/>
    </source>
</evidence>